<evidence type="ECO:0000313" key="2">
    <source>
        <dbReference type="EMBL" id="RCI14669.1"/>
    </source>
</evidence>
<comment type="caution">
    <text evidence="2">The sequence shown here is derived from an EMBL/GenBank/DDBJ whole genome shotgun (WGS) entry which is preliminary data.</text>
</comment>
<dbReference type="EMBL" id="LKCN02000003">
    <property type="protein sequence ID" value="RCI14669.1"/>
    <property type="molecule type" value="Genomic_DNA"/>
</dbReference>
<evidence type="ECO:0000313" key="3">
    <source>
        <dbReference type="Proteomes" id="UP000253664"/>
    </source>
</evidence>
<dbReference type="Proteomes" id="UP000253664">
    <property type="component" value="Unassembled WGS sequence"/>
</dbReference>
<sequence>MHQTMPRISRENMGGRGSAGGDGGGGGGGGDDDSAARDSGKWRVSAGGTLNDGPGCLAGGDSLGMTDRGRKGEGRRWLVVFLPPSHKLAKPNNNNNNINSQSSFPSR</sequence>
<organism evidence="2 3">
    <name type="scientific">Ophiocordyceps polyrhachis-furcata BCC 54312</name>
    <dbReference type="NCBI Taxonomy" id="1330021"/>
    <lineage>
        <taxon>Eukaryota</taxon>
        <taxon>Fungi</taxon>
        <taxon>Dikarya</taxon>
        <taxon>Ascomycota</taxon>
        <taxon>Pezizomycotina</taxon>
        <taxon>Sordariomycetes</taxon>
        <taxon>Hypocreomycetidae</taxon>
        <taxon>Hypocreales</taxon>
        <taxon>Ophiocordycipitaceae</taxon>
        <taxon>Ophiocordyceps</taxon>
    </lineage>
</organism>
<evidence type="ECO:0000256" key="1">
    <source>
        <dbReference type="SAM" id="MobiDB-lite"/>
    </source>
</evidence>
<accession>A0A367LJU2</accession>
<name>A0A367LJU2_9HYPO</name>
<keyword evidence="3" id="KW-1185">Reference proteome</keyword>
<feature type="compositionally biased region" description="Gly residues" evidence="1">
    <location>
        <begin position="14"/>
        <end position="29"/>
    </location>
</feature>
<proteinExistence type="predicted"/>
<dbReference type="AlphaFoldDB" id="A0A367LJU2"/>
<feature type="region of interest" description="Disordered" evidence="1">
    <location>
        <begin position="1"/>
        <end position="71"/>
    </location>
</feature>
<feature type="region of interest" description="Disordered" evidence="1">
    <location>
        <begin position="84"/>
        <end position="107"/>
    </location>
</feature>
<protein>
    <submittedName>
        <fullName evidence="2">Uncharacterized protein</fullName>
    </submittedName>
</protein>
<gene>
    <name evidence="2" type="ORF">L249_6787</name>
</gene>
<reference evidence="2 3" key="1">
    <citation type="journal article" date="2015" name="BMC Genomics">
        <title>Insights from the genome of Ophiocordyceps polyrhachis-furcata to pathogenicity and host specificity in insect fungi.</title>
        <authorList>
            <person name="Wichadakul D."/>
            <person name="Kobmoo N."/>
            <person name="Ingsriswang S."/>
            <person name="Tangphatsornruang S."/>
            <person name="Chantasingh D."/>
            <person name="Luangsa-ard J.J."/>
            <person name="Eurwilaichitr L."/>
        </authorList>
    </citation>
    <scope>NUCLEOTIDE SEQUENCE [LARGE SCALE GENOMIC DNA]</scope>
    <source>
        <strain evidence="2 3">BCC 54312</strain>
    </source>
</reference>